<evidence type="ECO:0000313" key="2">
    <source>
        <dbReference type="EMBL" id="JAS60619.1"/>
    </source>
</evidence>
<protein>
    <recommendedName>
        <fullName evidence="1">Dicistrovirus capsid-polyprotein C-terminal domain-containing protein</fullName>
    </recommendedName>
</protein>
<feature type="non-terminal residue" evidence="2">
    <location>
        <position position="354"/>
    </location>
</feature>
<proteinExistence type="predicted"/>
<dbReference type="InterPro" id="IPR014872">
    <property type="entry name" value="Dicistrovirus_capsid-polyPr_C"/>
</dbReference>
<accession>A0A1B6GDW1</accession>
<dbReference type="Gene3D" id="2.60.120.20">
    <property type="match status" value="1"/>
</dbReference>
<name>A0A1B6GDW1_9HEMI</name>
<evidence type="ECO:0000259" key="1">
    <source>
        <dbReference type="Pfam" id="PF08762"/>
    </source>
</evidence>
<dbReference type="AlphaFoldDB" id="A0A1B6GDW1"/>
<reference evidence="2" key="1">
    <citation type="submission" date="2015-11" db="EMBL/GenBank/DDBJ databases">
        <title>De novo transcriptome assembly of four potential Pierce s Disease insect vectors from Arizona vineyards.</title>
        <authorList>
            <person name="Tassone E.E."/>
        </authorList>
    </citation>
    <scope>NUCLEOTIDE SEQUENCE</scope>
</reference>
<sequence length="354" mass="40123">YTGTYVYLGINDQPYSIGQSFAIFRYGTGYQHVAQIYLPSKTDYKNNVAYYLTLSSGTGAKDFKIRSKQDGPPDIPVSVFIPWFDGDYTYLLPCRSASVAQTFLDKMLRVGGDFSSVFFANYRPDTVFYPYWNDDADSFVNQKGDWVFLETKVTTVESQLEEAMLAVHQIGDNRFVGCSESLLNPTTSVPSTSHGSYQFGESFNDLKDYTRRYQPYAVASISKATYKKFAPGDVMFRFPVLPQGLDLEVGTSENPSLLANFGRDGPIPLLLSGYRYFRGSVRFRILFPDNQGTFFVQHIPCRPTNNHTLTYVDPSSHRDLDDCINHSYAITVQAQHINNVLSFEIPYYVPYDSI</sequence>
<dbReference type="Pfam" id="PF08762">
    <property type="entry name" value="CRPV_capsid"/>
    <property type="match status" value="1"/>
</dbReference>
<feature type="non-terminal residue" evidence="2">
    <location>
        <position position="1"/>
    </location>
</feature>
<organism evidence="2">
    <name type="scientific">Cuerna arida</name>
    <dbReference type="NCBI Taxonomy" id="1464854"/>
    <lineage>
        <taxon>Eukaryota</taxon>
        <taxon>Metazoa</taxon>
        <taxon>Ecdysozoa</taxon>
        <taxon>Arthropoda</taxon>
        <taxon>Hexapoda</taxon>
        <taxon>Insecta</taxon>
        <taxon>Pterygota</taxon>
        <taxon>Neoptera</taxon>
        <taxon>Paraneoptera</taxon>
        <taxon>Hemiptera</taxon>
        <taxon>Auchenorrhyncha</taxon>
        <taxon>Membracoidea</taxon>
        <taxon>Cicadellidae</taxon>
        <taxon>Cicadellinae</taxon>
        <taxon>Proconiini</taxon>
        <taxon>Cuerna</taxon>
    </lineage>
</organism>
<dbReference type="EMBL" id="GECZ01009150">
    <property type="protein sequence ID" value="JAS60619.1"/>
    <property type="molecule type" value="Transcribed_RNA"/>
</dbReference>
<feature type="domain" description="Dicistrovirus capsid-polyprotein C-terminal" evidence="1">
    <location>
        <begin position="274"/>
        <end position="351"/>
    </location>
</feature>
<gene>
    <name evidence="2" type="ORF">g.15672</name>
</gene>
<dbReference type="InterPro" id="IPR029053">
    <property type="entry name" value="Viral_coat"/>
</dbReference>
<dbReference type="SUPFAM" id="SSF88633">
    <property type="entry name" value="Positive stranded ssRNA viruses"/>
    <property type="match status" value="1"/>
</dbReference>